<keyword evidence="7" id="KW-1185">Reference proteome</keyword>
<evidence type="ECO:0000313" key="7">
    <source>
        <dbReference type="Proteomes" id="UP001497623"/>
    </source>
</evidence>
<feature type="domain" description="Zinc finger PHD-type" evidence="5">
    <location>
        <begin position="86"/>
        <end position="137"/>
    </location>
</feature>
<feature type="region of interest" description="Disordered" evidence="4">
    <location>
        <begin position="146"/>
        <end position="171"/>
    </location>
</feature>
<protein>
    <recommendedName>
        <fullName evidence="5">Zinc finger PHD-type domain-containing protein</fullName>
    </recommendedName>
</protein>
<dbReference type="Gene3D" id="3.30.40.10">
    <property type="entry name" value="Zinc/RING finger domain, C3HC4 (zinc finger)"/>
    <property type="match status" value="1"/>
</dbReference>
<dbReference type="AlphaFoldDB" id="A0AAV2PUK5"/>
<dbReference type="Pfam" id="PF00628">
    <property type="entry name" value="PHD"/>
    <property type="match status" value="1"/>
</dbReference>
<dbReference type="GO" id="GO:0008270">
    <property type="term" value="F:zinc ion binding"/>
    <property type="evidence" value="ECO:0007669"/>
    <property type="project" value="UniProtKB-KW"/>
</dbReference>
<dbReference type="InterPro" id="IPR019787">
    <property type="entry name" value="Znf_PHD-finger"/>
</dbReference>
<evidence type="ECO:0000256" key="3">
    <source>
        <dbReference type="ARBA" id="ARBA00022833"/>
    </source>
</evidence>
<dbReference type="SMART" id="SM00249">
    <property type="entry name" value="PHD"/>
    <property type="match status" value="1"/>
</dbReference>
<keyword evidence="1" id="KW-0479">Metal-binding</keyword>
<dbReference type="InterPro" id="IPR011011">
    <property type="entry name" value="Znf_FYVE_PHD"/>
</dbReference>
<dbReference type="InterPro" id="IPR001965">
    <property type="entry name" value="Znf_PHD"/>
</dbReference>
<comment type="caution">
    <text evidence="6">The sequence shown here is derived from an EMBL/GenBank/DDBJ whole genome shotgun (WGS) entry which is preliminary data.</text>
</comment>
<name>A0AAV2PUK5_MEGNR</name>
<evidence type="ECO:0000259" key="5">
    <source>
        <dbReference type="SMART" id="SM00249"/>
    </source>
</evidence>
<dbReference type="SUPFAM" id="SSF57903">
    <property type="entry name" value="FYVE/PHD zinc finger"/>
    <property type="match status" value="1"/>
</dbReference>
<keyword evidence="2" id="KW-0863">Zinc-finger</keyword>
<reference evidence="6 7" key="1">
    <citation type="submission" date="2024-05" db="EMBL/GenBank/DDBJ databases">
        <authorList>
            <person name="Wallberg A."/>
        </authorList>
    </citation>
    <scope>NUCLEOTIDE SEQUENCE [LARGE SCALE GENOMIC DNA]</scope>
</reference>
<feature type="compositionally biased region" description="Basic residues" evidence="4">
    <location>
        <begin position="160"/>
        <end position="171"/>
    </location>
</feature>
<organism evidence="6 7">
    <name type="scientific">Meganyctiphanes norvegica</name>
    <name type="common">Northern krill</name>
    <name type="synonym">Thysanopoda norvegica</name>
    <dbReference type="NCBI Taxonomy" id="48144"/>
    <lineage>
        <taxon>Eukaryota</taxon>
        <taxon>Metazoa</taxon>
        <taxon>Ecdysozoa</taxon>
        <taxon>Arthropoda</taxon>
        <taxon>Crustacea</taxon>
        <taxon>Multicrustacea</taxon>
        <taxon>Malacostraca</taxon>
        <taxon>Eumalacostraca</taxon>
        <taxon>Eucarida</taxon>
        <taxon>Euphausiacea</taxon>
        <taxon>Euphausiidae</taxon>
        <taxon>Meganyctiphanes</taxon>
    </lineage>
</organism>
<evidence type="ECO:0000256" key="2">
    <source>
        <dbReference type="ARBA" id="ARBA00022771"/>
    </source>
</evidence>
<gene>
    <name evidence="6" type="ORF">MNOR_LOCUS3685</name>
</gene>
<accession>A0AAV2PUK5</accession>
<dbReference type="Proteomes" id="UP001497623">
    <property type="component" value="Unassembled WGS sequence"/>
</dbReference>
<evidence type="ECO:0000256" key="4">
    <source>
        <dbReference type="SAM" id="MobiDB-lite"/>
    </source>
</evidence>
<proteinExistence type="predicted"/>
<dbReference type="EMBL" id="CAXKWB010001285">
    <property type="protein sequence ID" value="CAL4063859.1"/>
    <property type="molecule type" value="Genomic_DNA"/>
</dbReference>
<dbReference type="InterPro" id="IPR013083">
    <property type="entry name" value="Znf_RING/FYVE/PHD"/>
</dbReference>
<keyword evidence="3" id="KW-0862">Zinc</keyword>
<evidence type="ECO:0000313" key="6">
    <source>
        <dbReference type="EMBL" id="CAL4063859.1"/>
    </source>
</evidence>
<evidence type="ECO:0000256" key="1">
    <source>
        <dbReference type="ARBA" id="ARBA00022723"/>
    </source>
</evidence>
<sequence length="171" mass="19638">MDKEKEDPEMGKESKKKCEGRDLEIIKDSSEKVKLDSYVNIDNDKFFEVNKEAQKDTSNKIEYTNIEEIAVNMKKDKTKSLSDLFPCGVCGDDLGKKYKGKSVLCTGCMHWCHFTKCSGLNSEKEYKKGEYRCSTCVSHFLNSQKRDKDISSNQKENLGKNKKHGNQKTLR</sequence>